<feature type="compositionally biased region" description="Basic and acidic residues" evidence="3">
    <location>
        <begin position="65"/>
        <end position="74"/>
    </location>
</feature>
<organism evidence="6 7">
    <name type="scientific">Oikopleura dioica</name>
    <name type="common">Tunicate</name>
    <dbReference type="NCBI Taxonomy" id="34765"/>
    <lineage>
        <taxon>Eukaryota</taxon>
        <taxon>Metazoa</taxon>
        <taxon>Chordata</taxon>
        <taxon>Tunicata</taxon>
        <taxon>Appendicularia</taxon>
        <taxon>Copelata</taxon>
        <taxon>Oikopleuridae</taxon>
        <taxon>Oikopleura</taxon>
    </lineage>
</organism>
<feature type="domain" description="C1q" evidence="5">
    <location>
        <begin position="121"/>
        <end position="263"/>
    </location>
</feature>
<accession>A0ABN7SZW9</accession>
<feature type="compositionally biased region" description="Pro residues" evidence="3">
    <location>
        <begin position="80"/>
        <end position="89"/>
    </location>
</feature>
<dbReference type="Pfam" id="PF00386">
    <property type="entry name" value="C1q"/>
    <property type="match status" value="1"/>
</dbReference>
<proteinExistence type="predicted"/>
<feature type="compositionally biased region" description="Basic residues" evidence="3">
    <location>
        <begin position="54"/>
        <end position="64"/>
    </location>
</feature>
<reference evidence="6 7" key="1">
    <citation type="submission" date="2021-04" db="EMBL/GenBank/DDBJ databases">
        <authorList>
            <person name="Bliznina A."/>
        </authorList>
    </citation>
    <scope>NUCLEOTIDE SEQUENCE [LARGE SCALE GENOMIC DNA]</scope>
</reference>
<dbReference type="PROSITE" id="PS50871">
    <property type="entry name" value="C1Q"/>
    <property type="match status" value="1"/>
</dbReference>
<dbReference type="Proteomes" id="UP001158576">
    <property type="component" value="Chromosome 2"/>
</dbReference>
<evidence type="ECO:0000259" key="5">
    <source>
        <dbReference type="PROSITE" id="PS50871"/>
    </source>
</evidence>
<evidence type="ECO:0000256" key="4">
    <source>
        <dbReference type="SAM" id="SignalP"/>
    </source>
</evidence>
<keyword evidence="2" id="KW-0964">Secreted</keyword>
<evidence type="ECO:0000313" key="7">
    <source>
        <dbReference type="Proteomes" id="UP001158576"/>
    </source>
</evidence>
<evidence type="ECO:0000256" key="3">
    <source>
        <dbReference type="SAM" id="MobiDB-lite"/>
    </source>
</evidence>
<evidence type="ECO:0000256" key="2">
    <source>
        <dbReference type="ARBA" id="ARBA00022525"/>
    </source>
</evidence>
<dbReference type="InterPro" id="IPR001073">
    <property type="entry name" value="C1q_dom"/>
</dbReference>
<dbReference type="SMART" id="SM00110">
    <property type="entry name" value="C1Q"/>
    <property type="match status" value="1"/>
</dbReference>
<keyword evidence="7" id="KW-1185">Reference proteome</keyword>
<comment type="subcellular location">
    <subcellularLocation>
        <location evidence="1">Secreted</location>
    </subcellularLocation>
</comment>
<protein>
    <submittedName>
        <fullName evidence="6">Oidioi.mRNA.OKI2018_I69.chr2.g5307.t1.cds</fullName>
    </submittedName>
</protein>
<evidence type="ECO:0000256" key="1">
    <source>
        <dbReference type="ARBA" id="ARBA00004613"/>
    </source>
</evidence>
<dbReference type="InterPro" id="IPR050392">
    <property type="entry name" value="Collagen/C1q_domain"/>
</dbReference>
<dbReference type="SUPFAM" id="SSF49842">
    <property type="entry name" value="TNF-like"/>
    <property type="match status" value="1"/>
</dbReference>
<dbReference type="InterPro" id="IPR008983">
    <property type="entry name" value="Tumour_necrosis_fac-like_dom"/>
</dbReference>
<feature type="region of interest" description="Disordered" evidence="3">
    <location>
        <begin position="39"/>
        <end position="91"/>
    </location>
</feature>
<feature type="signal peptide" evidence="4">
    <location>
        <begin position="1"/>
        <end position="19"/>
    </location>
</feature>
<evidence type="ECO:0000313" key="6">
    <source>
        <dbReference type="EMBL" id="CAG5110961.1"/>
    </source>
</evidence>
<name>A0ABN7SZW9_OIKDI</name>
<dbReference type="PANTHER" id="PTHR15427">
    <property type="entry name" value="EMILIN ELASTIN MICROFIBRIL INTERFACE-LOCATED PROTEIN ELASTIN MICROFIBRIL INTERFACER"/>
    <property type="match status" value="1"/>
</dbReference>
<dbReference type="EMBL" id="OU015567">
    <property type="protein sequence ID" value="CAG5110961.1"/>
    <property type="molecule type" value="Genomic_DNA"/>
</dbReference>
<feature type="chain" id="PRO_5045783625" evidence="4">
    <location>
        <begin position="20"/>
        <end position="263"/>
    </location>
</feature>
<gene>
    <name evidence="6" type="ORF">OKIOD_LOCUS14072</name>
</gene>
<dbReference type="PANTHER" id="PTHR15427:SF50">
    <property type="entry name" value="COMPLEMENT C1Q TUMOR NECROSIS FACTOR-RELATED PROTEIN 2-LIKE"/>
    <property type="match status" value="1"/>
</dbReference>
<dbReference type="Gene3D" id="2.60.120.40">
    <property type="match status" value="1"/>
</dbReference>
<sequence length="263" mass="29339">MKFVLLIFTLLEKLSECRQEYTPYGRLIESNKLFHHKKVSASRSIHKARGDNKKKSRYYRPPRQRKNENQEGGRRGPRGMPGPPGPPGTCPENVCRAAVEPQFSNLLKEIATQLENENLQSTPARIAFTVGLSDKNFTRVNSKPTTVVYDRVILNQSTGEAGFGRGGYSPISGAFVAPVEGIYHFTVTALQNEKRKQVFVVLTKQPEDVALCSITSQGNYQSSSCSAFVRLKVGEFVQVELLRGVLLGHPYLFNTFSGSYYGD</sequence>
<keyword evidence="4" id="KW-0732">Signal</keyword>